<evidence type="ECO:0000256" key="5">
    <source>
        <dbReference type="ARBA" id="ARBA00022692"/>
    </source>
</evidence>
<keyword evidence="5 12" id="KW-0812">Transmembrane</keyword>
<dbReference type="AlphaFoldDB" id="A0A6A4WXR0"/>
<reference evidence="14 15" key="1">
    <citation type="submission" date="2019-07" db="EMBL/GenBank/DDBJ databases">
        <title>Draft genome assembly of a fouling barnacle, Amphibalanus amphitrite (Darwin, 1854): The first reference genome for Thecostraca.</title>
        <authorList>
            <person name="Kim W."/>
        </authorList>
    </citation>
    <scope>NUCLEOTIDE SEQUENCE [LARGE SCALE GENOMIC DNA]</scope>
    <source>
        <strain evidence="14">SNU_AA5</strain>
        <tissue evidence="14">Soma without cirri and trophi</tissue>
    </source>
</reference>
<name>A0A6A4WXR0_AMPAM</name>
<dbReference type="InterPro" id="IPR001873">
    <property type="entry name" value="ENaC"/>
</dbReference>
<dbReference type="GO" id="GO:0071897">
    <property type="term" value="P:DNA biosynthetic process"/>
    <property type="evidence" value="ECO:0007669"/>
    <property type="project" value="UniProtKB-ARBA"/>
</dbReference>
<dbReference type="Proteomes" id="UP000440578">
    <property type="component" value="Unassembled WGS sequence"/>
</dbReference>
<evidence type="ECO:0000256" key="9">
    <source>
        <dbReference type="ARBA" id="ARBA00023136"/>
    </source>
</evidence>
<evidence type="ECO:0000313" key="15">
    <source>
        <dbReference type="Proteomes" id="UP000440578"/>
    </source>
</evidence>
<feature type="compositionally biased region" description="Basic and acidic residues" evidence="13">
    <location>
        <begin position="100"/>
        <end position="109"/>
    </location>
</feature>
<keyword evidence="8 12" id="KW-0406">Ion transport</keyword>
<evidence type="ECO:0000256" key="8">
    <source>
        <dbReference type="ARBA" id="ARBA00023065"/>
    </source>
</evidence>
<proteinExistence type="inferred from homology"/>
<evidence type="ECO:0000256" key="13">
    <source>
        <dbReference type="SAM" id="MobiDB-lite"/>
    </source>
</evidence>
<feature type="compositionally biased region" description="Basic and acidic residues" evidence="13">
    <location>
        <begin position="247"/>
        <end position="256"/>
    </location>
</feature>
<dbReference type="InterPro" id="IPR050951">
    <property type="entry name" value="Retrovirus_Pol_polyprotein"/>
</dbReference>
<keyword evidence="9" id="KW-0472">Membrane</keyword>
<comment type="caution">
    <text evidence="14">The sequence shown here is derived from an EMBL/GenBank/DDBJ whole genome shotgun (WGS) entry which is preliminary data.</text>
</comment>
<evidence type="ECO:0000256" key="4">
    <source>
        <dbReference type="ARBA" id="ARBA00022461"/>
    </source>
</evidence>
<evidence type="ECO:0000256" key="3">
    <source>
        <dbReference type="ARBA" id="ARBA00022448"/>
    </source>
</evidence>
<evidence type="ECO:0000256" key="1">
    <source>
        <dbReference type="ARBA" id="ARBA00004141"/>
    </source>
</evidence>
<keyword evidence="4 12" id="KW-0894">Sodium channel</keyword>
<feature type="compositionally biased region" description="Basic and acidic residues" evidence="13">
    <location>
        <begin position="32"/>
        <end position="45"/>
    </location>
</feature>
<dbReference type="PANTHER" id="PTHR37984:SF9">
    <property type="entry name" value="INTEGRASE CATALYTIC DOMAIN-CONTAINING PROTEIN"/>
    <property type="match status" value="1"/>
</dbReference>
<accession>A0A6A4WXR0</accession>
<evidence type="ECO:0000256" key="7">
    <source>
        <dbReference type="ARBA" id="ARBA00023053"/>
    </source>
</evidence>
<keyword evidence="15" id="KW-1185">Reference proteome</keyword>
<feature type="region of interest" description="Disordered" evidence="13">
    <location>
        <begin position="237"/>
        <end position="332"/>
    </location>
</feature>
<dbReference type="Pfam" id="PF00858">
    <property type="entry name" value="ASC"/>
    <property type="match status" value="1"/>
</dbReference>
<feature type="region of interest" description="Disordered" evidence="13">
    <location>
        <begin position="855"/>
        <end position="875"/>
    </location>
</feature>
<dbReference type="GO" id="GO:0005272">
    <property type="term" value="F:sodium channel activity"/>
    <property type="evidence" value="ECO:0007669"/>
    <property type="project" value="UniProtKB-KW"/>
</dbReference>
<dbReference type="PANTHER" id="PTHR37984">
    <property type="entry name" value="PROTEIN CBG26694"/>
    <property type="match status" value="1"/>
</dbReference>
<dbReference type="CDD" id="cd00303">
    <property type="entry name" value="retropepsin_like"/>
    <property type="match status" value="1"/>
</dbReference>
<gene>
    <name evidence="14" type="primary">gag-pol_4</name>
    <name evidence="14" type="ORF">FJT64_020225</name>
</gene>
<comment type="similarity">
    <text evidence="2 12">Belongs to the amiloride-sensitive sodium channel (TC 1.A.6) family.</text>
</comment>
<dbReference type="SUPFAM" id="SSF56672">
    <property type="entry name" value="DNA/RNA polymerases"/>
    <property type="match status" value="1"/>
</dbReference>
<dbReference type="Gene3D" id="3.30.70.270">
    <property type="match status" value="1"/>
</dbReference>
<dbReference type="EMBL" id="VIIS01000477">
    <property type="protein sequence ID" value="KAF0308614.1"/>
    <property type="molecule type" value="Genomic_DNA"/>
</dbReference>
<dbReference type="OrthoDB" id="6388368at2759"/>
<comment type="subcellular location">
    <subcellularLocation>
        <location evidence="1">Membrane</location>
        <topology evidence="1">Multi-pass membrane protein</topology>
    </subcellularLocation>
</comment>
<protein>
    <submittedName>
        <fullName evidence="14">Gag-Pol polyprotein</fullName>
    </submittedName>
</protein>
<keyword evidence="11 12" id="KW-0407">Ion channel</keyword>
<evidence type="ECO:0000256" key="2">
    <source>
        <dbReference type="ARBA" id="ARBA00007193"/>
    </source>
</evidence>
<dbReference type="InterPro" id="IPR043502">
    <property type="entry name" value="DNA/RNA_pol_sf"/>
</dbReference>
<dbReference type="Gene3D" id="1.10.287.770">
    <property type="entry name" value="YojJ-like"/>
    <property type="match status" value="1"/>
</dbReference>
<keyword evidence="10 12" id="KW-0739">Sodium transport</keyword>
<organism evidence="14 15">
    <name type="scientific">Amphibalanus amphitrite</name>
    <name type="common">Striped barnacle</name>
    <name type="synonym">Balanus amphitrite</name>
    <dbReference type="NCBI Taxonomy" id="1232801"/>
    <lineage>
        <taxon>Eukaryota</taxon>
        <taxon>Metazoa</taxon>
        <taxon>Ecdysozoa</taxon>
        <taxon>Arthropoda</taxon>
        <taxon>Crustacea</taxon>
        <taxon>Multicrustacea</taxon>
        <taxon>Cirripedia</taxon>
        <taxon>Thoracica</taxon>
        <taxon>Thoracicalcarea</taxon>
        <taxon>Balanomorpha</taxon>
        <taxon>Balanoidea</taxon>
        <taxon>Balanidae</taxon>
        <taxon>Amphibalaninae</taxon>
        <taxon>Amphibalanus</taxon>
    </lineage>
</organism>
<feature type="compositionally biased region" description="Low complexity" evidence="13">
    <location>
        <begin position="48"/>
        <end position="59"/>
    </location>
</feature>
<keyword evidence="6" id="KW-1133">Transmembrane helix</keyword>
<dbReference type="InterPro" id="IPR043128">
    <property type="entry name" value="Rev_trsase/Diguanyl_cyclase"/>
</dbReference>
<feature type="region of interest" description="Disordered" evidence="13">
    <location>
        <begin position="26"/>
        <end position="110"/>
    </location>
</feature>
<evidence type="ECO:0000256" key="12">
    <source>
        <dbReference type="RuleBase" id="RU000679"/>
    </source>
</evidence>
<feature type="compositionally biased region" description="Low complexity" evidence="13">
    <location>
        <begin position="65"/>
        <end position="76"/>
    </location>
</feature>
<evidence type="ECO:0000256" key="11">
    <source>
        <dbReference type="ARBA" id="ARBA00023303"/>
    </source>
</evidence>
<evidence type="ECO:0000313" key="14">
    <source>
        <dbReference type="EMBL" id="KAF0308614.1"/>
    </source>
</evidence>
<keyword evidence="3 12" id="KW-0813">Transport</keyword>
<evidence type="ECO:0000256" key="10">
    <source>
        <dbReference type="ARBA" id="ARBA00023201"/>
    </source>
</evidence>
<sequence>MGDACPARGQRCRSCRQLDHFAAVCPDASGDYDDRRPTTSYERRRLAPSRPRSSPPGRSYRPDPYRSSSRSPSPSLDTRRSQRRQPWRGTRVRFQSSEGSSDRSPDGAARRPAASAIIAVASVQSAPRVRLDVTAQRRASVLALPDTGADICVGGLDFLKEMDEYPENLLPPEQHPRTANGETVKSLGVLPVSLNLGRVSVQESVHILEGVSGLLLSWKAVKGLHIIPAGYPQQITADLPEPASGSRTRDAPDRPRPGPARHRHRSRAALPDGGTSSDCVAAVSRDGAAGEATAATPVERPGSSLPTGAPASEDGSAEPPVDQGGSFPDITSEFPTVFDGHIRAFSGLTGYKKIVDDVVVYSRTREDHIRDVRRFMERCEERGISLNRRKLQLAQQKVKFAGFIISADGYEPDPQLTSVISSFPTPKNISELRSFFGLANQVAPFSSISLTKFIRQDTVKSFEVDESAPQEFAVTICRIQEDIFRDDVYLRITGRSRPKALVNPTEALTADFPWGSVDLEEAVWNMTRSWGDIVMSCADFYNGGCNHSAVTSDLYQYGGQCHTVRYSDALAEGVQRGIWLVLNHPNCTSCGRHHWNVYVHSANDHYMDWEHVWAPPRAQLETGKEQNLKVTRMLDIALPSDTNPCNTDSAYSRPNCIRQCLFSELAALGPGCRLPWMPVKLPVCDTARDYQLLLNYTRMFSRTHIVWDQNSEQLRANEYYAALKRQVGWGIAARCKVRCGPQCYQETITLALSDRLNHKKNETWVALSIAEGLYVSRTTLAYDMQQMVSDIGGNLGLLLGASAFTLYEFIESCVRRCWRRSQRRETGVAEADLREVKSADGGGGLGSQTRLATVGLGTMKPPAGPGDAATTHISI</sequence>
<keyword evidence="7" id="KW-0915">Sodium</keyword>
<dbReference type="GO" id="GO:0016020">
    <property type="term" value="C:membrane"/>
    <property type="evidence" value="ECO:0007669"/>
    <property type="project" value="UniProtKB-SubCell"/>
</dbReference>
<evidence type="ECO:0000256" key="6">
    <source>
        <dbReference type="ARBA" id="ARBA00022989"/>
    </source>
</evidence>